<protein>
    <submittedName>
        <fullName evidence="8">Tail-specific protease prc</fullName>
    </submittedName>
</protein>
<dbReference type="STRING" id="1177179.A11A3_10281"/>
<dbReference type="PATRIC" id="fig|1177179.3.peg.2047"/>
<evidence type="ECO:0000313" key="9">
    <source>
        <dbReference type="Proteomes" id="UP000010164"/>
    </source>
</evidence>
<dbReference type="SUPFAM" id="SSF50156">
    <property type="entry name" value="PDZ domain-like"/>
    <property type="match status" value="1"/>
</dbReference>
<dbReference type="Pfam" id="PF17804">
    <property type="entry name" value="TSP_NTD"/>
    <property type="match status" value="1"/>
</dbReference>
<dbReference type="PANTHER" id="PTHR32060">
    <property type="entry name" value="TAIL-SPECIFIC PROTEASE"/>
    <property type="match status" value="1"/>
</dbReference>
<evidence type="ECO:0000259" key="7">
    <source>
        <dbReference type="PROSITE" id="PS50106"/>
    </source>
</evidence>
<name>L0WB98_9GAMM</name>
<dbReference type="Pfam" id="PF03572">
    <property type="entry name" value="Peptidase_S41"/>
    <property type="match status" value="1"/>
</dbReference>
<gene>
    <name evidence="8" type="ORF">A11A3_10281</name>
</gene>
<evidence type="ECO:0000313" key="8">
    <source>
        <dbReference type="EMBL" id="EKF74038.1"/>
    </source>
</evidence>
<dbReference type="Gene3D" id="2.30.42.10">
    <property type="match status" value="1"/>
</dbReference>
<keyword evidence="3 5" id="KW-0378">Hydrolase</keyword>
<dbReference type="Pfam" id="PF00595">
    <property type="entry name" value="PDZ"/>
    <property type="match status" value="1"/>
</dbReference>
<keyword evidence="2 5" id="KW-0645">Protease</keyword>
<dbReference type="GO" id="GO:0004175">
    <property type="term" value="F:endopeptidase activity"/>
    <property type="evidence" value="ECO:0007669"/>
    <property type="project" value="TreeGrafter"/>
</dbReference>
<dbReference type="eggNOG" id="COG0793">
    <property type="taxonomic scope" value="Bacteria"/>
</dbReference>
<dbReference type="OrthoDB" id="9812068at2"/>
<proteinExistence type="inferred from homology"/>
<keyword evidence="4 5" id="KW-0720">Serine protease</keyword>
<sequence>MPQFRKLFPILVATFLLGGALNVCGALRSAPEVQGPLKPTQDQQEAAEEIADKLKLHYRRLDFNDQLSGQILDRYLEDLDPNHLYFLDSDIKQFQQYRTTLDDQLRDGQLEGGFTIFNRYQERLEQRLDKSLAMLKEDFSKWNFDGDDSILIDRSKAPWAASEKELDAQWHKQLKNAVLSMRLNGTSDKDIRTRLTQRYQSQLDRVKQNTPEDVFQSYMNALTETFDPHTSYFSPHNSTNFDISMSRSLEGIGAVLQYEDGYTKVVRLVPGGPATKSGQLKPGDRIVGVAQGNKDPANIIGMRLDEVVDQIRGPKDSKVTLEIVPVGAASEHDTRTVTIVRNKVILEEQAAKKKVIEVPREDGKTLKLGVIEIPAFYLDFEAFHRGDPNYTSTTGDVAKLLVELRKEHIDGLIIDLRNNGGGSLLEVNKLVSLFINRGPSVLVRESNGQVSMYGDKYPGILYGGPMAVLVNHYSASASEIFAGAMQDYGRALIVGDETYGKGTVQTLLDLNHGKLKVTNAKFYRVSGSSNQNRGIEPDINFPSLVDKTEVGESSLPNALPWDEIKPAPYNRVNDFSPLLPALRKEHLSRTKDDPEFIYVKSLRHLLDENRNRKELSLNEKTREEWQDKFDQERLSIENARRKARDEKPLADIKELRTLEEQRALDPESHDDALDKDPYVKETGQILGDMMELQDKERTRVAKGS</sequence>
<dbReference type="GO" id="GO:0006508">
    <property type="term" value="P:proteolysis"/>
    <property type="evidence" value="ECO:0007669"/>
    <property type="project" value="UniProtKB-KW"/>
</dbReference>
<evidence type="ECO:0000256" key="1">
    <source>
        <dbReference type="ARBA" id="ARBA00009179"/>
    </source>
</evidence>
<dbReference type="CDD" id="cd07560">
    <property type="entry name" value="Peptidase_S41_CPP"/>
    <property type="match status" value="1"/>
</dbReference>
<dbReference type="SMART" id="SM00228">
    <property type="entry name" value="PDZ"/>
    <property type="match status" value="1"/>
</dbReference>
<reference evidence="8 9" key="1">
    <citation type="journal article" date="2012" name="J. Bacteriol.">
        <title>Genome Sequence of the Alkane-Degrading Bacterium Alcanivorax hongdengensis Type Strain A-11-3.</title>
        <authorList>
            <person name="Lai Q."/>
            <person name="Shao Z."/>
        </authorList>
    </citation>
    <scope>NUCLEOTIDE SEQUENCE [LARGE SCALE GENOMIC DNA]</scope>
    <source>
        <strain evidence="8 9">A-11-3</strain>
    </source>
</reference>
<feature type="domain" description="PDZ" evidence="7">
    <location>
        <begin position="242"/>
        <end position="312"/>
    </location>
</feature>
<dbReference type="InterPro" id="IPR029045">
    <property type="entry name" value="ClpP/crotonase-like_dom_sf"/>
</dbReference>
<comment type="caution">
    <text evidence="8">The sequence shown here is derived from an EMBL/GenBank/DDBJ whole genome shotgun (WGS) entry which is preliminary data.</text>
</comment>
<evidence type="ECO:0000256" key="3">
    <source>
        <dbReference type="ARBA" id="ARBA00022801"/>
    </source>
</evidence>
<dbReference type="InterPro" id="IPR020992">
    <property type="entry name" value="Tail_Prtase_C"/>
</dbReference>
<organism evidence="8 9">
    <name type="scientific">Alcanivorax hongdengensis A-11-3</name>
    <dbReference type="NCBI Taxonomy" id="1177179"/>
    <lineage>
        <taxon>Bacteria</taxon>
        <taxon>Pseudomonadati</taxon>
        <taxon>Pseudomonadota</taxon>
        <taxon>Gammaproteobacteria</taxon>
        <taxon>Oceanospirillales</taxon>
        <taxon>Alcanivoracaceae</taxon>
        <taxon>Alcanivorax</taxon>
    </lineage>
</organism>
<dbReference type="MEROPS" id="S41.001"/>
<dbReference type="GO" id="GO:0008236">
    <property type="term" value="F:serine-type peptidase activity"/>
    <property type="evidence" value="ECO:0007669"/>
    <property type="project" value="UniProtKB-KW"/>
</dbReference>
<dbReference type="Pfam" id="PF11818">
    <property type="entry name" value="DUF3340"/>
    <property type="match status" value="1"/>
</dbReference>
<dbReference type="InterPro" id="IPR036034">
    <property type="entry name" value="PDZ_sf"/>
</dbReference>
<dbReference type="PANTHER" id="PTHR32060:SF22">
    <property type="entry name" value="CARBOXYL-TERMINAL-PROCESSING PEPTIDASE 3, CHLOROPLASTIC"/>
    <property type="match status" value="1"/>
</dbReference>
<evidence type="ECO:0000256" key="6">
    <source>
        <dbReference type="SAM" id="MobiDB-lite"/>
    </source>
</evidence>
<dbReference type="GO" id="GO:0007165">
    <property type="term" value="P:signal transduction"/>
    <property type="evidence" value="ECO:0007669"/>
    <property type="project" value="TreeGrafter"/>
</dbReference>
<comment type="similarity">
    <text evidence="1 5">Belongs to the peptidase S41A family.</text>
</comment>
<dbReference type="PROSITE" id="PS50106">
    <property type="entry name" value="PDZ"/>
    <property type="match status" value="1"/>
</dbReference>
<dbReference type="Proteomes" id="UP000010164">
    <property type="component" value="Unassembled WGS sequence"/>
</dbReference>
<dbReference type="AlphaFoldDB" id="L0WB98"/>
<dbReference type="EMBL" id="AMRJ01000015">
    <property type="protein sequence ID" value="EKF74038.1"/>
    <property type="molecule type" value="Genomic_DNA"/>
</dbReference>
<dbReference type="CDD" id="cd06782">
    <property type="entry name" value="cpPDZ_CPP-like"/>
    <property type="match status" value="1"/>
</dbReference>
<dbReference type="GO" id="GO:0030288">
    <property type="term" value="C:outer membrane-bounded periplasmic space"/>
    <property type="evidence" value="ECO:0007669"/>
    <property type="project" value="TreeGrafter"/>
</dbReference>
<dbReference type="SUPFAM" id="SSF52096">
    <property type="entry name" value="ClpP/crotonase"/>
    <property type="match status" value="1"/>
</dbReference>
<dbReference type="InterPro" id="IPR040573">
    <property type="entry name" value="TSP_N"/>
</dbReference>
<dbReference type="InterPro" id="IPR004447">
    <property type="entry name" value="Peptidase_S41A"/>
</dbReference>
<dbReference type="SMART" id="SM00245">
    <property type="entry name" value="TSPc"/>
    <property type="match status" value="1"/>
</dbReference>
<dbReference type="InterPro" id="IPR005151">
    <property type="entry name" value="Tail-specific_protease"/>
</dbReference>
<feature type="region of interest" description="Disordered" evidence="6">
    <location>
        <begin position="658"/>
        <end position="678"/>
    </location>
</feature>
<dbReference type="RefSeq" id="WP_008929233.1">
    <property type="nucleotide sequence ID" value="NZ_AMRJ01000015.1"/>
</dbReference>
<evidence type="ECO:0000256" key="2">
    <source>
        <dbReference type="ARBA" id="ARBA00022670"/>
    </source>
</evidence>
<dbReference type="InterPro" id="IPR001478">
    <property type="entry name" value="PDZ"/>
</dbReference>
<dbReference type="Gene3D" id="3.90.226.10">
    <property type="entry name" value="2-enoyl-CoA Hydratase, Chain A, domain 1"/>
    <property type="match status" value="1"/>
</dbReference>
<accession>L0WB98</accession>
<dbReference type="FunFam" id="3.90.226.10:FF:000090">
    <property type="entry name" value="Tail-specific protease"/>
    <property type="match status" value="1"/>
</dbReference>
<dbReference type="NCBIfam" id="TIGR00225">
    <property type="entry name" value="prc"/>
    <property type="match status" value="1"/>
</dbReference>
<keyword evidence="9" id="KW-1185">Reference proteome</keyword>
<evidence type="ECO:0000256" key="5">
    <source>
        <dbReference type="RuleBase" id="RU004404"/>
    </source>
</evidence>
<evidence type="ECO:0000256" key="4">
    <source>
        <dbReference type="ARBA" id="ARBA00022825"/>
    </source>
</evidence>